<dbReference type="PANTHER" id="PTHR30270:SF0">
    <property type="entry name" value="THIAMINE-MONOPHOSPHATE KINASE"/>
    <property type="match status" value="1"/>
</dbReference>
<evidence type="ECO:0000313" key="2">
    <source>
        <dbReference type="EMBL" id="AET33829.1"/>
    </source>
</evidence>
<dbReference type="GO" id="GO:0009030">
    <property type="term" value="F:thiamine-phosphate kinase activity"/>
    <property type="evidence" value="ECO:0007669"/>
    <property type="project" value="InterPro"/>
</dbReference>
<feature type="domain" description="PurM-like N-terminal" evidence="1">
    <location>
        <begin position="21"/>
        <end position="121"/>
    </location>
</feature>
<dbReference type="Proteomes" id="UP000005867">
    <property type="component" value="Chromosome"/>
</dbReference>
<dbReference type="RefSeq" id="WP_014289654.1">
    <property type="nucleotide sequence ID" value="NC_016645.1"/>
</dbReference>
<dbReference type="OrthoDB" id="45909at2157"/>
<keyword evidence="3" id="KW-1185">Reference proteome</keyword>
<dbReference type="InterPro" id="IPR006283">
    <property type="entry name" value="ThiL-like"/>
</dbReference>
<dbReference type="PANTHER" id="PTHR30270">
    <property type="entry name" value="THIAMINE-MONOPHOSPHATE KINASE"/>
    <property type="match status" value="1"/>
</dbReference>
<evidence type="ECO:0000313" key="3">
    <source>
        <dbReference type="Proteomes" id="UP000005867"/>
    </source>
</evidence>
<dbReference type="InterPro" id="IPR016188">
    <property type="entry name" value="PurM-like_N"/>
</dbReference>
<dbReference type="HOGENOM" id="CLU_046964_2_1_2"/>
<proteinExistence type="predicted"/>
<dbReference type="GeneID" id="11594045"/>
<dbReference type="Gene3D" id="3.90.650.10">
    <property type="entry name" value="PurM-like C-terminal domain"/>
    <property type="match status" value="1"/>
</dbReference>
<keyword evidence="2" id="KW-0418">Kinase</keyword>
<dbReference type="InterPro" id="IPR036676">
    <property type="entry name" value="PurM-like_C_sf"/>
</dbReference>
<sequence length="284" mass="31575">MDEKSFLKRLLQELGVEDNDVVYLNGVVLKIDGSAASTSKLPFQTWSDFGWRNVAAALSDLRVKYAEPRHLVASVTAPSLDIASQVIEGVREASRRFSVAYVGGDLNQGGDVVVDVAVVGIPRRRLGRVPQPGNLLITIPEFGYTAIAYRFWHSDHPAARKGVEILRRPAPDWPLPPADCVTASMDSSDGLADVLWTMAQDVDIVIKELPTTEEVREFAAAHDLSIEELVFNGGEEFLPVFAVEPQCRVEPPYVAFAYVTEGSGRVWWRGELLRWRGWSYFRST</sequence>
<keyword evidence="2" id="KW-0808">Transferase</keyword>
<dbReference type="InterPro" id="IPR036921">
    <property type="entry name" value="PurM-like_N_sf"/>
</dbReference>
<dbReference type="BioCyc" id="PSP1104324:GJSN-2389-MONOMER"/>
<gene>
    <name evidence="2" type="ORF">P186_2443</name>
</gene>
<dbReference type="GO" id="GO:0009228">
    <property type="term" value="P:thiamine biosynthetic process"/>
    <property type="evidence" value="ECO:0007669"/>
    <property type="project" value="InterPro"/>
</dbReference>
<dbReference type="SUPFAM" id="SSF56042">
    <property type="entry name" value="PurM C-terminal domain-like"/>
    <property type="match status" value="1"/>
</dbReference>
<accession>G7VCM4</accession>
<dbReference type="Pfam" id="PF00586">
    <property type="entry name" value="AIRS"/>
    <property type="match status" value="1"/>
</dbReference>
<dbReference type="STRING" id="1104324.P186_2443"/>
<evidence type="ECO:0000259" key="1">
    <source>
        <dbReference type="Pfam" id="PF00586"/>
    </source>
</evidence>
<reference evidence="2 3" key="1">
    <citation type="journal article" date="2012" name="J. Bacteriol.">
        <title>Complete genome sequence of strain 1860, a crenarchaeon of the genus pyrobaculum able to grow with various electron acceptors.</title>
        <authorList>
            <person name="Mardanov A.V."/>
            <person name="Gumerov V.M."/>
            <person name="Slobodkina G.B."/>
            <person name="Beletsky A.V."/>
            <person name="Bonch-Osmolovskaya E.A."/>
            <person name="Ravin N.V."/>
            <person name="Skryabin K.G."/>
        </authorList>
    </citation>
    <scope>NUCLEOTIDE SEQUENCE [LARGE SCALE GENOMIC DNA]</scope>
    <source>
        <strain evidence="2 3">1860</strain>
    </source>
</reference>
<dbReference type="KEGG" id="pyr:P186_2443"/>
<dbReference type="AlphaFoldDB" id="G7VCM4"/>
<dbReference type="eggNOG" id="arCOG00638">
    <property type="taxonomic scope" value="Archaea"/>
</dbReference>
<organism evidence="2 3">
    <name type="scientific">Pyrobaculum ferrireducens</name>
    <dbReference type="NCBI Taxonomy" id="1104324"/>
    <lineage>
        <taxon>Archaea</taxon>
        <taxon>Thermoproteota</taxon>
        <taxon>Thermoprotei</taxon>
        <taxon>Thermoproteales</taxon>
        <taxon>Thermoproteaceae</taxon>
        <taxon>Pyrobaculum</taxon>
    </lineage>
</organism>
<dbReference type="SUPFAM" id="SSF55326">
    <property type="entry name" value="PurM N-terminal domain-like"/>
    <property type="match status" value="1"/>
</dbReference>
<protein>
    <submittedName>
        <fullName evidence="2">Thiamine monophosphate kinase-like protein</fullName>
    </submittedName>
</protein>
<dbReference type="EMBL" id="CP003098">
    <property type="protein sequence ID" value="AET33829.1"/>
    <property type="molecule type" value="Genomic_DNA"/>
</dbReference>
<name>G7VCM4_9CREN</name>
<dbReference type="Gene3D" id="3.30.1330.10">
    <property type="entry name" value="PurM-like, N-terminal domain"/>
    <property type="match status" value="1"/>
</dbReference>